<keyword evidence="1" id="KW-0808">Transferase</keyword>
<dbReference type="EMBL" id="LR797524">
    <property type="protein sequence ID" value="CAB4222899.1"/>
    <property type="molecule type" value="Genomic_DNA"/>
</dbReference>
<organism evidence="1">
    <name type="scientific">uncultured Caudovirales phage</name>
    <dbReference type="NCBI Taxonomy" id="2100421"/>
    <lineage>
        <taxon>Viruses</taxon>
        <taxon>Duplodnaviria</taxon>
        <taxon>Heunggongvirae</taxon>
        <taxon>Uroviricota</taxon>
        <taxon>Caudoviricetes</taxon>
        <taxon>Peduoviridae</taxon>
        <taxon>Maltschvirus</taxon>
        <taxon>Maltschvirus maltsch</taxon>
    </lineage>
</organism>
<proteinExistence type="predicted"/>
<evidence type="ECO:0000313" key="1">
    <source>
        <dbReference type="EMBL" id="CAB4222899.1"/>
    </source>
</evidence>
<dbReference type="GO" id="GO:0009007">
    <property type="term" value="F:site-specific DNA-methyltransferase (adenine-specific) activity"/>
    <property type="evidence" value="ECO:0007669"/>
    <property type="project" value="InterPro"/>
</dbReference>
<accession>A0A6J5T5G6</accession>
<dbReference type="GO" id="GO:0032259">
    <property type="term" value="P:methylation"/>
    <property type="evidence" value="ECO:0007669"/>
    <property type="project" value="UniProtKB-KW"/>
</dbReference>
<gene>
    <name evidence="1" type="ORF">UFOVP1660_14</name>
</gene>
<name>A0A6J5T5G6_9CAUD</name>
<dbReference type="GO" id="GO:0003677">
    <property type="term" value="F:DNA binding"/>
    <property type="evidence" value="ECO:0007669"/>
    <property type="project" value="InterPro"/>
</dbReference>
<dbReference type="InterPro" id="IPR008593">
    <property type="entry name" value="Dam_MeTrfase"/>
</dbReference>
<dbReference type="Pfam" id="PF05869">
    <property type="entry name" value="Dam"/>
    <property type="match status" value="1"/>
</dbReference>
<keyword evidence="1" id="KW-0489">Methyltransferase</keyword>
<reference evidence="1" key="1">
    <citation type="submission" date="2020-05" db="EMBL/GenBank/DDBJ databases">
        <authorList>
            <person name="Chiriac C."/>
            <person name="Salcher M."/>
            <person name="Ghai R."/>
            <person name="Kavagutti S V."/>
        </authorList>
    </citation>
    <scope>NUCLEOTIDE SEQUENCE</scope>
</reference>
<protein>
    <submittedName>
        <fullName evidence="1">DNA N-6-adenine-methyltransferase</fullName>
    </submittedName>
</protein>
<sequence length="161" mass="17762">MSSDRLDLDFGHDDIDHGTSDDYYTPPTIFTSLGLSYDMDVSAPPNGVPWIPAKRFLSVIDDGLATPWEGRVWCNPPYSDVTPWANKFIAHGNGVALVQVSKARWFDTLWVKGDGFLILPSNLKFMTPNGETKGIFMPCVLVGMGEENVEAMKNSGLGHVR</sequence>
<dbReference type="GO" id="GO:0009307">
    <property type="term" value="P:DNA restriction-modification system"/>
    <property type="evidence" value="ECO:0007669"/>
    <property type="project" value="InterPro"/>
</dbReference>